<sequence length="133" mass="15446">MGGIQRHQRQMDDFRAAINECGFKDLGYNGPDYTWCNMQEGERRMYLRLDQVFATLDWIDHFKEARVHHIVESTSDHCALLLLDSLAPQPSRKRRFHFESMWTRRGDCKDIITTAWNSGINLSSPNGMALGLK</sequence>
<comment type="caution">
    <text evidence="1">The sequence shown here is derived from an EMBL/GenBank/DDBJ whole genome shotgun (WGS) entry which is preliminary data.</text>
</comment>
<gene>
    <name evidence="1" type="ORF">SO802_015096</name>
</gene>
<dbReference type="InterPro" id="IPR036691">
    <property type="entry name" value="Endo/exonu/phosph_ase_sf"/>
</dbReference>
<name>A0AAW2CWW1_9ROSI</name>
<dbReference type="Proteomes" id="UP001459277">
    <property type="component" value="Unassembled WGS sequence"/>
</dbReference>
<dbReference type="PANTHER" id="PTHR33710">
    <property type="entry name" value="BNAC02G09200D PROTEIN"/>
    <property type="match status" value="1"/>
</dbReference>
<accession>A0AAW2CWW1</accession>
<evidence type="ECO:0000313" key="2">
    <source>
        <dbReference type="Proteomes" id="UP001459277"/>
    </source>
</evidence>
<evidence type="ECO:0000313" key="1">
    <source>
        <dbReference type="EMBL" id="KAL0001315.1"/>
    </source>
</evidence>
<dbReference type="PANTHER" id="PTHR33710:SF62">
    <property type="entry name" value="DUF4283 DOMAIN PROTEIN"/>
    <property type="match status" value="1"/>
</dbReference>
<dbReference type="SUPFAM" id="SSF56219">
    <property type="entry name" value="DNase I-like"/>
    <property type="match status" value="1"/>
</dbReference>
<protein>
    <submittedName>
        <fullName evidence="1">Uncharacterized protein</fullName>
    </submittedName>
</protein>
<dbReference type="EMBL" id="JAZDWU010000005">
    <property type="protein sequence ID" value="KAL0001315.1"/>
    <property type="molecule type" value="Genomic_DNA"/>
</dbReference>
<organism evidence="1 2">
    <name type="scientific">Lithocarpus litseifolius</name>
    <dbReference type="NCBI Taxonomy" id="425828"/>
    <lineage>
        <taxon>Eukaryota</taxon>
        <taxon>Viridiplantae</taxon>
        <taxon>Streptophyta</taxon>
        <taxon>Embryophyta</taxon>
        <taxon>Tracheophyta</taxon>
        <taxon>Spermatophyta</taxon>
        <taxon>Magnoliopsida</taxon>
        <taxon>eudicotyledons</taxon>
        <taxon>Gunneridae</taxon>
        <taxon>Pentapetalae</taxon>
        <taxon>rosids</taxon>
        <taxon>fabids</taxon>
        <taxon>Fagales</taxon>
        <taxon>Fagaceae</taxon>
        <taxon>Lithocarpus</taxon>
    </lineage>
</organism>
<keyword evidence="2" id="KW-1185">Reference proteome</keyword>
<dbReference type="AlphaFoldDB" id="A0AAW2CWW1"/>
<dbReference type="Gene3D" id="3.60.10.10">
    <property type="entry name" value="Endonuclease/exonuclease/phosphatase"/>
    <property type="match status" value="1"/>
</dbReference>
<reference evidence="1 2" key="1">
    <citation type="submission" date="2024-01" db="EMBL/GenBank/DDBJ databases">
        <title>A telomere-to-telomere, gap-free genome of sweet tea (Lithocarpus litseifolius).</title>
        <authorList>
            <person name="Zhou J."/>
        </authorList>
    </citation>
    <scope>NUCLEOTIDE SEQUENCE [LARGE SCALE GENOMIC DNA]</scope>
    <source>
        <strain evidence="1">Zhou-2022a</strain>
        <tissue evidence="1">Leaf</tissue>
    </source>
</reference>
<proteinExistence type="predicted"/>